<comment type="caution">
    <text evidence="2">The sequence shown here is derived from an EMBL/GenBank/DDBJ whole genome shotgun (WGS) entry which is preliminary data.</text>
</comment>
<evidence type="ECO:0000313" key="2">
    <source>
        <dbReference type="EMBL" id="RJO74185.1"/>
    </source>
</evidence>
<dbReference type="AlphaFoldDB" id="A0A3A4KIF7"/>
<dbReference type="Pfam" id="PF23926">
    <property type="entry name" value="LtfC"/>
    <property type="match status" value="1"/>
</dbReference>
<sequence>MTTPLGWEPSRRPLVLSVGANFTHSIKSATSAFPAGISAWIEIRDSTSTTVLDTWNATNISTTSVDWIVAAAAAAAIPTGARYRLYVTIPTSPATTFEWFYGQVVRKQ</sequence>
<keyword evidence="3" id="KW-1185">Reference proteome</keyword>
<accession>A0A3A4KIF7</accession>
<dbReference type="Proteomes" id="UP000266677">
    <property type="component" value="Unassembled WGS sequence"/>
</dbReference>
<evidence type="ECO:0000313" key="3">
    <source>
        <dbReference type="Proteomes" id="UP000266677"/>
    </source>
</evidence>
<evidence type="ECO:0000259" key="1">
    <source>
        <dbReference type="Pfam" id="PF23926"/>
    </source>
</evidence>
<dbReference type="EMBL" id="QZFU01000020">
    <property type="protein sequence ID" value="RJO74185.1"/>
    <property type="molecule type" value="Genomic_DNA"/>
</dbReference>
<protein>
    <recommendedName>
        <fullName evidence="1">LtfC/p132/Gp6 beta-sandwich domain-containing protein</fullName>
    </recommendedName>
</protein>
<proteinExistence type="predicted"/>
<dbReference type="OrthoDB" id="4554842at2"/>
<name>A0A3A4KIF7_9NOCA</name>
<gene>
    <name evidence="2" type="ORF">D5S18_18705</name>
</gene>
<reference evidence="2 3" key="1">
    <citation type="submission" date="2018-09" db="EMBL/GenBank/DDBJ databases">
        <title>YIM PH21274 draft genome.</title>
        <authorList>
            <person name="Miao C."/>
        </authorList>
    </citation>
    <scope>NUCLEOTIDE SEQUENCE [LARGE SCALE GENOMIC DNA]</scope>
    <source>
        <strain evidence="2 3">YIM PH 21724</strain>
    </source>
</reference>
<dbReference type="InterPro" id="IPR055688">
    <property type="entry name" value="LtfC/p132/Gp6_b-sand"/>
</dbReference>
<feature type="domain" description="LtfC/p132/Gp6 beta-sandwich" evidence="1">
    <location>
        <begin position="8"/>
        <end position="107"/>
    </location>
</feature>
<organism evidence="2 3">
    <name type="scientific">Nocardia panacis</name>
    <dbReference type="NCBI Taxonomy" id="2340916"/>
    <lineage>
        <taxon>Bacteria</taxon>
        <taxon>Bacillati</taxon>
        <taxon>Actinomycetota</taxon>
        <taxon>Actinomycetes</taxon>
        <taxon>Mycobacteriales</taxon>
        <taxon>Nocardiaceae</taxon>
        <taxon>Nocardia</taxon>
    </lineage>
</organism>
<dbReference type="RefSeq" id="WP_120042351.1">
    <property type="nucleotide sequence ID" value="NZ_QZFU01000020.1"/>
</dbReference>